<dbReference type="AlphaFoldDB" id="A0A9N7U672"/>
<dbReference type="EMBL" id="CADEAL010000835">
    <property type="protein sequence ID" value="CAB1425799.1"/>
    <property type="molecule type" value="Genomic_DNA"/>
</dbReference>
<dbReference type="Proteomes" id="UP001153269">
    <property type="component" value="Unassembled WGS sequence"/>
</dbReference>
<name>A0A9N7U672_PLEPL</name>
<sequence length="73" mass="8207">MSQKDRPAFYLQELNKTVWDVPVRYQNLSPVGSGAYGSVWRPSPATVGDDDSRMMSPSFCLRLRCAHDSQSRG</sequence>
<comment type="caution">
    <text evidence="1">The sequence shown here is derived from an EMBL/GenBank/DDBJ whole genome shotgun (WGS) entry which is preliminary data.</text>
</comment>
<dbReference type="Gene3D" id="3.30.200.20">
    <property type="entry name" value="Phosphorylase Kinase, domain 1"/>
    <property type="match status" value="1"/>
</dbReference>
<proteinExistence type="predicted"/>
<keyword evidence="2" id="KW-1185">Reference proteome</keyword>
<evidence type="ECO:0000313" key="2">
    <source>
        <dbReference type="Proteomes" id="UP001153269"/>
    </source>
</evidence>
<reference evidence="1" key="1">
    <citation type="submission" date="2020-03" db="EMBL/GenBank/DDBJ databases">
        <authorList>
            <person name="Weist P."/>
        </authorList>
    </citation>
    <scope>NUCLEOTIDE SEQUENCE</scope>
</reference>
<organism evidence="1 2">
    <name type="scientific">Pleuronectes platessa</name>
    <name type="common">European plaice</name>
    <dbReference type="NCBI Taxonomy" id="8262"/>
    <lineage>
        <taxon>Eukaryota</taxon>
        <taxon>Metazoa</taxon>
        <taxon>Chordata</taxon>
        <taxon>Craniata</taxon>
        <taxon>Vertebrata</taxon>
        <taxon>Euteleostomi</taxon>
        <taxon>Actinopterygii</taxon>
        <taxon>Neopterygii</taxon>
        <taxon>Teleostei</taxon>
        <taxon>Neoteleostei</taxon>
        <taxon>Acanthomorphata</taxon>
        <taxon>Carangaria</taxon>
        <taxon>Pleuronectiformes</taxon>
        <taxon>Pleuronectoidei</taxon>
        <taxon>Pleuronectidae</taxon>
        <taxon>Pleuronectes</taxon>
    </lineage>
</organism>
<accession>A0A9N7U672</accession>
<evidence type="ECO:0000313" key="1">
    <source>
        <dbReference type="EMBL" id="CAB1425799.1"/>
    </source>
</evidence>
<protein>
    <submittedName>
        <fullName evidence="1">Uncharacterized protein</fullName>
    </submittedName>
</protein>
<gene>
    <name evidence="1" type="ORF">PLEPLA_LOCUS13732</name>
</gene>